<keyword evidence="1" id="KW-0808">Transferase</keyword>
<dbReference type="AlphaFoldDB" id="A0A562R471"/>
<dbReference type="EMBL" id="VLLC01000049">
    <property type="protein sequence ID" value="TWI63384.1"/>
    <property type="molecule type" value="Genomic_DNA"/>
</dbReference>
<dbReference type="Gene3D" id="3.40.50.2000">
    <property type="entry name" value="Glycogen Phosphorylase B"/>
    <property type="match status" value="2"/>
</dbReference>
<organism evidence="1 2">
    <name type="scientific">Desulfobotulus alkaliphilus</name>
    <dbReference type="NCBI Taxonomy" id="622671"/>
    <lineage>
        <taxon>Bacteria</taxon>
        <taxon>Pseudomonadati</taxon>
        <taxon>Thermodesulfobacteriota</taxon>
        <taxon>Desulfobacteria</taxon>
        <taxon>Desulfobacterales</taxon>
        <taxon>Desulfobacteraceae</taxon>
        <taxon>Desulfobotulus</taxon>
    </lineage>
</organism>
<dbReference type="RefSeq" id="WP_222427680.1">
    <property type="nucleotide sequence ID" value="NZ_VLLC01000049.1"/>
</dbReference>
<evidence type="ECO:0000313" key="1">
    <source>
        <dbReference type="EMBL" id="TWI63384.1"/>
    </source>
</evidence>
<dbReference type="Proteomes" id="UP000318307">
    <property type="component" value="Unassembled WGS sequence"/>
</dbReference>
<sequence>MNILIIQPLVPHYRQSFFDRLCNRSDLLILFGRNDKSFKLSTQDHMKKVKSFFVAGAEFFCIYDDLKKRRPDVVITYGEVKQLSNILLFILKPFFKYKLVFWSHGFKYKKMNLIDKLRLFQLKRADGVLFYTEACRRDAEERFGVKNAFHLNNTLDFGVVLPVPEEEKEINKKKYNIRTKINGIFISRFTPLKAPELLLKLMLEIHKKNSDIGFIIVGDGPCKPDFSSYDFIYDFGRVYDEAFKAILFGMVDFSFMPNGIGLSIVEGFIHGLPMATLKNGVSGVAHGVEVLYLEKNVTGVIADSESDLVDYLSDVSTEELQRMGNNARMFALNNLSMDNMVNNFCHAVEKIKRL</sequence>
<proteinExistence type="predicted"/>
<dbReference type="SUPFAM" id="SSF53756">
    <property type="entry name" value="UDP-Glycosyltransferase/glycogen phosphorylase"/>
    <property type="match status" value="1"/>
</dbReference>
<keyword evidence="2" id="KW-1185">Reference proteome</keyword>
<evidence type="ECO:0000313" key="2">
    <source>
        <dbReference type="Proteomes" id="UP000318307"/>
    </source>
</evidence>
<gene>
    <name evidence="1" type="ORF">LZ24_03255</name>
</gene>
<dbReference type="GO" id="GO:0016740">
    <property type="term" value="F:transferase activity"/>
    <property type="evidence" value="ECO:0007669"/>
    <property type="project" value="UniProtKB-KW"/>
</dbReference>
<reference evidence="1 2" key="1">
    <citation type="submission" date="2019-07" db="EMBL/GenBank/DDBJ databases">
        <title>Genome sequencing of 100 strains of the haloalkaliphilic chemolithoautotrophic sulfur-oxidizing bacterium Thioalkalivibrio.</title>
        <authorList>
            <person name="Muyzer G."/>
        </authorList>
    </citation>
    <scope>NUCLEOTIDE SEQUENCE [LARGE SCALE GENOMIC DNA]</scope>
    <source>
        <strain evidence="1 2">ASO4-4</strain>
    </source>
</reference>
<name>A0A562R471_9BACT</name>
<comment type="caution">
    <text evidence="1">The sequence shown here is derived from an EMBL/GenBank/DDBJ whole genome shotgun (WGS) entry which is preliminary data.</text>
</comment>
<protein>
    <submittedName>
        <fullName evidence="1">Glycosyltransferase involved in cell wall biosynthesis</fullName>
    </submittedName>
</protein>
<dbReference type="Pfam" id="PF13692">
    <property type="entry name" value="Glyco_trans_1_4"/>
    <property type="match status" value="1"/>
</dbReference>
<accession>A0A562R471</accession>